<organism evidence="3 4">
    <name type="scientific">Nonomuraea spiralis</name>
    <dbReference type="NCBI Taxonomy" id="46182"/>
    <lineage>
        <taxon>Bacteria</taxon>
        <taxon>Bacillati</taxon>
        <taxon>Actinomycetota</taxon>
        <taxon>Actinomycetes</taxon>
        <taxon>Streptosporangiales</taxon>
        <taxon>Streptosporangiaceae</taxon>
        <taxon>Nonomuraea</taxon>
    </lineage>
</organism>
<evidence type="ECO:0000259" key="2">
    <source>
        <dbReference type="Pfam" id="PF00561"/>
    </source>
</evidence>
<dbReference type="InterPro" id="IPR029058">
    <property type="entry name" value="AB_hydrolase_fold"/>
</dbReference>
<dbReference type="SUPFAM" id="SSF53474">
    <property type="entry name" value="alpha/beta-Hydrolases"/>
    <property type="match status" value="1"/>
</dbReference>
<name>A0ABV5I7Y8_9ACTN</name>
<feature type="domain" description="AB hydrolase-1" evidence="2">
    <location>
        <begin position="27"/>
        <end position="271"/>
    </location>
</feature>
<feature type="compositionally biased region" description="Pro residues" evidence="1">
    <location>
        <begin position="151"/>
        <end position="164"/>
    </location>
</feature>
<evidence type="ECO:0000256" key="1">
    <source>
        <dbReference type="SAM" id="MobiDB-lite"/>
    </source>
</evidence>
<evidence type="ECO:0000313" key="3">
    <source>
        <dbReference type="EMBL" id="MFB9200060.1"/>
    </source>
</evidence>
<dbReference type="InterPro" id="IPR000073">
    <property type="entry name" value="AB_hydrolase_1"/>
</dbReference>
<dbReference type="InterPro" id="IPR050471">
    <property type="entry name" value="AB_hydrolase"/>
</dbReference>
<feature type="region of interest" description="Disordered" evidence="1">
    <location>
        <begin position="143"/>
        <end position="164"/>
    </location>
</feature>
<dbReference type="PANTHER" id="PTHR43433:SF5">
    <property type="entry name" value="AB HYDROLASE-1 DOMAIN-CONTAINING PROTEIN"/>
    <property type="match status" value="1"/>
</dbReference>
<dbReference type="GO" id="GO:0016787">
    <property type="term" value="F:hydrolase activity"/>
    <property type="evidence" value="ECO:0007669"/>
    <property type="project" value="UniProtKB-KW"/>
</dbReference>
<gene>
    <name evidence="3" type="ORF">ACFFV7_02550</name>
</gene>
<proteinExistence type="predicted"/>
<protein>
    <submittedName>
        <fullName evidence="3">Alpha/beta fold hydrolase</fullName>
    </submittedName>
</protein>
<accession>A0ABV5I7Y8</accession>
<evidence type="ECO:0000313" key="4">
    <source>
        <dbReference type="Proteomes" id="UP001589647"/>
    </source>
</evidence>
<reference evidence="3 4" key="1">
    <citation type="submission" date="2024-09" db="EMBL/GenBank/DDBJ databases">
        <authorList>
            <person name="Sun Q."/>
            <person name="Mori K."/>
        </authorList>
    </citation>
    <scope>NUCLEOTIDE SEQUENCE [LARGE SCALE GENOMIC DNA]</scope>
    <source>
        <strain evidence="3 4">CCM 3426</strain>
    </source>
</reference>
<dbReference type="Pfam" id="PF00561">
    <property type="entry name" value="Abhydrolase_1"/>
    <property type="match status" value="1"/>
</dbReference>
<dbReference type="EMBL" id="JBHMEI010000001">
    <property type="protein sequence ID" value="MFB9200060.1"/>
    <property type="molecule type" value="Genomic_DNA"/>
</dbReference>
<sequence length="298" mass="30773">MAEERVSGVGPAGIEIVYERLGDPAAPPVLLIMGAGGQLINWPDGLCAALVAHGLRLIRFDNRDSGRSTHFDDAPEPDIAAALAGDLSTVAYRLSDLAADTVGLLDALGLDSVHLVGASLGGMIAQTVAITWPRRVRSLTSIMSTPGDRMTPPPRPGGAPPVTGPPPTTRELYVERMVAGAAAGGAVTDLETARATAGRAWDRGWSLPGMLRQAASVIGSGDRTPGLRGLEVPALVIHGAADTSADPARGQATAEAIPGAQFALVEGMGHNFPPRAWPEVSARIAALVHRAEHELDNA</sequence>
<dbReference type="RefSeq" id="WP_189645667.1">
    <property type="nucleotide sequence ID" value="NZ_BMRC01000001.1"/>
</dbReference>
<dbReference type="Proteomes" id="UP001589647">
    <property type="component" value="Unassembled WGS sequence"/>
</dbReference>
<comment type="caution">
    <text evidence="3">The sequence shown here is derived from an EMBL/GenBank/DDBJ whole genome shotgun (WGS) entry which is preliminary data.</text>
</comment>
<dbReference type="PANTHER" id="PTHR43433">
    <property type="entry name" value="HYDROLASE, ALPHA/BETA FOLD FAMILY PROTEIN"/>
    <property type="match status" value="1"/>
</dbReference>
<keyword evidence="4" id="KW-1185">Reference proteome</keyword>
<keyword evidence="3" id="KW-0378">Hydrolase</keyword>
<dbReference type="Gene3D" id="3.40.50.1820">
    <property type="entry name" value="alpha/beta hydrolase"/>
    <property type="match status" value="1"/>
</dbReference>